<evidence type="ECO:0000313" key="2">
    <source>
        <dbReference type="Proteomes" id="UP000314294"/>
    </source>
</evidence>
<gene>
    <name evidence="1" type="primary">RAVER2_2</name>
    <name evidence="1" type="ORF">EYF80_067978</name>
</gene>
<reference evidence="1 2" key="1">
    <citation type="submission" date="2019-03" db="EMBL/GenBank/DDBJ databases">
        <title>First draft genome of Liparis tanakae, snailfish: a comprehensive survey of snailfish specific genes.</title>
        <authorList>
            <person name="Kim W."/>
            <person name="Song I."/>
            <person name="Jeong J.-H."/>
            <person name="Kim D."/>
            <person name="Kim S."/>
            <person name="Ryu S."/>
            <person name="Song J.Y."/>
            <person name="Lee S.K."/>
        </authorList>
    </citation>
    <scope>NUCLEOTIDE SEQUENCE [LARGE SCALE GENOMIC DNA]</scope>
    <source>
        <tissue evidence="1">Muscle</tissue>
    </source>
</reference>
<protein>
    <submittedName>
        <fullName evidence="1">Ribonucleoprotein PTB-binding 2</fullName>
    </submittedName>
</protein>
<comment type="caution">
    <text evidence="1">The sequence shown here is derived from an EMBL/GenBank/DDBJ whole genome shotgun (WGS) entry which is preliminary data.</text>
</comment>
<dbReference type="AlphaFoldDB" id="A0A4Z2E080"/>
<dbReference type="GO" id="GO:1990904">
    <property type="term" value="C:ribonucleoprotein complex"/>
    <property type="evidence" value="ECO:0007669"/>
    <property type="project" value="UniProtKB-KW"/>
</dbReference>
<sequence>MTEEAQRLADGRLLGGTHIRVSFCAPGPPGRSMLAALIAAQTMAVNRGKGLLPDPTAMQILTGLNNPATLKMLLNPLSQGPKQGEEAPPALNQCRPCGTAGFVRSWKTWKSHGILKWSFPGLEKSRKKIKS</sequence>
<keyword evidence="1" id="KW-0687">Ribonucleoprotein</keyword>
<dbReference type="OrthoDB" id="639027at2759"/>
<keyword evidence="2" id="KW-1185">Reference proteome</keyword>
<accession>A0A4Z2E080</accession>
<organism evidence="1 2">
    <name type="scientific">Liparis tanakae</name>
    <name type="common">Tanaka's snailfish</name>
    <dbReference type="NCBI Taxonomy" id="230148"/>
    <lineage>
        <taxon>Eukaryota</taxon>
        <taxon>Metazoa</taxon>
        <taxon>Chordata</taxon>
        <taxon>Craniata</taxon>
        <taxon>Vertebrata</taxon>
        <taxon>Euteleostomi</taxon>
        <taxon>Actinopterygii</taxon>
        <taxon>Neopterygii</taxon>
        <taxon>Teleostei</taxon>
        <taxon>Neoteleostei</taxon>
        <taxon>Acanthomorphata</taxon>
        <taxon>Eupercaria</taxon>
        <taxon>Perciformes</taxon>
        <taxon>Cottioidei</taxon>
        <taxon>Cottales</taxon>
        <taxon>Liparidae</taxon>
        <taxon>Liparis</taxon>
    </lineage>
</organism>
<name>A0A4Z2E080_9TELE</name>
<dbReference type="EMBL" id="SRLO01025232">
    <property type="protein sequence ID" value="TNN21910.1"/>
    <property type="molecule type" value="Genomic_DNA"/>
</dbReference>
<dbReference type="Proteomes" id="UP000314294">
    <property type="component" value="Unassembled WGS sequence"/>
</dbReference>
<evidence type="ECO:0000313" key="1">
    <source>
        <dbReference type="EMBL" id="TNN21910.1"/>
    </source>
</evidence>
<proteinExistence type="predicted"/>